<gene>
    <name evidence="3" type="ORF">IAA61_02895</name>
</gene>
<evidence type="ECO:0000313" key="3">
    <source>
        <dbReference type="EMBL" id="HIU56744.1"/>
    </source>
</evidence>
<evidence type="ECO:0000313" key="4">
    <source>
        <dbReference type="Proteomes" id="UP000824109"/>
    </source>
</evidence>
<dbReference type="InterPro" id="IPR006442">
    <property type="entry name" value="Antitoxin_Phd/YefM"/>
</dbReference>
<protein>
    <recommendedName>
        <fullName evidence="2">Antitoxin</fullName>
    </recommendedName>
</protein>
<accession>A0A9D1MAR6</accession>
<dbReference type="Pfam" id="PF02604">
    <property type="entry name" value="PhdYeFM_antitox"/>
    <property type="match status" value="1"/>
</dbReference>
<proteinExistence type="inferred from homology"/>
<organism evidence="3 4">
    <name type="scientific">Candidatus Ornithomonoglobus merdipullorum</name>
    <dbReference type="NCBI Taxonomy" id="2840895"/>
    <lineage>
        <taxon>Bacteria</taxon>
        <taxon>Bacillati</taxon>
        <taxon>Bacillota</taxon>
        <taxon>Clostridia</taxon>
        <taxon>Candidatus Ornithomonoglobus</taxon>
    </lineage>
</organism>
<dbReference type="Gene3D" id="3.40.1620.10">
    <property type="entry name" value="YefM-like domain"/>
    <property type="match status" value="1"/>
</dbReference>
<name>A0A9D1MAR6_9FIRM</name>
<comment type="caution">
    <text evidence="3">The sequence shown here is derived from an EMBL/GenBank/DDBJ whole genome shotgun (WGS) entry which is preliminary data.</text>
</comment>
<reference evidence="3" key="1">
    <citation type="submission" date="2020-10" db="EMBL/GenBank/DDBJ databases">
        <authorList>
            <person name="Gilroy R."/>
        </authorList>
    </citation>
    <scope>NUCLEOTIDE SEQUENCE</scope>
    <source>
        <strain evidence="3">USAMLcec3-3695</strain>
    </source>
</reference>
<dbReference type="InterPro" id="IPR036165">
    <property type="entry name" value="YefM-like_sf"/>
</dbReference>
<comment type="similarity">
    <text evidence="1 2">Belongs to the phD/YefM antitoxin family.</text>
</comment>
<dbReference type="Proteomes" id="UP000824109">
    <property type="component" value="Unassembled WGS sequence"/>
</dbReference>
<dbReference type="SUPFAM" id="SSF143120">
    <property type="entry name" value="YefM-like"/>
    <property type="match status" value="1"/>
</dbReference>
<evidence type="ECO:0000256" key="1">
    <source>
        <dbReference type="ARBA" id="ARBA00009981"/>
    </source>
</evidence>
<evidence type="ECO:0000256" key="2">
    <source>
        <dbReference type="RuleBase" id="RU362080"/>
    </source>
</evidence>
<comment type="function">
    <text evidence="2">Antitoxin component of a type II toxin-antitoxin (TA) system.</text>
</comment>
<reference evidence="3" key="2">
    <citation type="journal article" date="2021" name="PeerJ">
        <title>Extensive microbial diversity within the chicken gut microbiome revealed by metagenomics and culture.</title>
        <authorList>
            <person name="Gilroy R."/>
            <person name="Ravi A."/>
            <person name="Getino M."/>
            <person name="Pursley I."/>
            <person name="Horton D.L."/>
            <person name="Alikhan N.F."/>
            <person name="Baker D."/>
            <person name="Gharbi K."/>
            <person name="Hall N."/>
            <person name="Watson M."/>
            <person name="Adriaenssens E.M."/>
            <person name="Foster-Nyarko E."/>
            <person name="Jarju S."/>
            <person name="Secka A."/>
            <person name="Antonio M."/>
            <person name="Oren A."/>
            <person name="Chaudhuri R.R."/>
            <person name="La Ragione R."/>
            <person name="Hildebrand F."/>
            <person name="Pallen M.J."/>
        </authorList>
    </citation>
    <scope>NUCLEOTIDE SEQUENCE</scope>
    <source>
        <strain evidence="3">USAMLcec3-3695</strain>
    </source>
</reference>
<sequence length="79" mass="9166">MTHVNITNLRKNLFDYVNQAVEYNDVINISTKDGNAVMISEEEYNSMMETLYLLSVPGMKEKLEEGLNARPEDCEEFSW</sequence>
<dbReference type="AlphaFoldDB" id="A0A9D1MAR6"/>
<dbReference type="EMBL" id="DVNB01000029">
    <property type="protein sequence ID" value="HIU56744.1"/>
    <property type="molecule type" value="Genomic_DNA"/>
</dbReference>